<dbReference type="SUPFAM" id="SSF51735">
    <property type="entry name" value="NAD(P)-binding Rossmann-fold domains"/>
    <property type="match status" value="1"/>
</dbReference>
<dbReference type="InterPro" id="IPR036291">
    <property type="entry name" value="NAD(P)-bd_dom_sf"/>
</dbReference>
<dbReference type="PRINTS" id="PR00080">
    <property type="entry name" value="SDRFAMILY"/>
</dbReference>
<evidence type="ECO:0000313" key="4">
    <source>
        <dbReference type="EMBL" id="GGD32578.1"/>
    </source>
</evidence>
<dbReference type="PANTHER" id="PTHR42760:SF135">
    <property type="entry name" value="BLL7886 PROTEIN"/>
    <property type="match status" value="1"/>
</dbReference>
<feature type="domain" description="Ketoreductase" evidence="3">
    <location>
        <begin position="18"/>
        <end position="198"/>
    </location>
</feature>
<dbReference type="GO" id="GO:0016616">
    <property type="term" value="F:oxidoreductase activity, acting on the CH-OH group of donors, NAD or NADP as acceptor"/>
    <property type="evidence" value="ECO:0007669"/>
    <property type="project" value="TreeGrafter"/>
</dbReference>
<keyword evidence="5" id="KW-1185">Reference proteome</keyword>
<evidence type="ECO:0000256" key="1">
    <source>
        <dbReference type="ARBA" id="ARBA00006484"/>
    </source>
</evidence>
<sequence length="263" mass="27221">MAVKTAPDAPMNIDLSGRTAIVTGASSGIGAHFALTLAEHGAHVALCARRVDRLEALRDELRGRGVKAEAVALDVADAGSCKNVVASIAGTLGTPTILLNNAGIDGARMAIKQELAEFEKVIAVNLTGVFAMAQACAQAMKDDGIGGSIVNTASILGFRQSPTLSAYAASKAAVVQLTKQLALEWARYGIRVNALAPGYFPTEITEGLLDSPLGQDMLNRIPMQRFGNLPDLDGPMLLLASDLGAYMTGAVIPVDGGHLVSSL</sequence>
<evidence type="ECO:0000313" key="5">
    <source>
        <dbReference type="Proteomes" id="UP000598997"/>
    </source>
</evidence>
<gene>
    <name evidence="4" type="ORF">GCM10010989_03290</name>
</gene>
<comment type="caution">
    <text evidence="4">The sequence shown here is derived from an EMBL/GenBank/DDBJ whole genome shotgun (WGS) entry which is preliminary data.</text>
</comment>
<protein>
    <submittedName>
        <fullName evidence="4">3-oxoacyl-ACP reductase</fullName>
    </submittedName>
</protein>
<proteinExistence type="inferred from homology"/>
<dbReference type="PRINTS" id="PR00081">
    <property type="entry name" value="GDHRDH"/>
</dbReference>
<dbReference type="PANTHER" id="PTHR42760">
    <property type="entry name" value="SHORT-CHAIN DEHYDROGENASES/REDUCTASES FAMILY MEMBER"/>
    <property type="match status" value="1"/>
</dbReference>
<dbReference type="Pfam" id="PF00106">
    <property type="entry name" value="adh_short"/>
    <property type="match status" value="1"/>
</dbReference>
<dbReference type="NCBIfam" id="NF005559">
    <property type="entry name" value="PRK07231.1"/>
    <property type="match status" value="1"/>
</dbReference>
<dbReference type="PROSITE" id="PS00061">
    <property type="entry name" value="ADH_SHORT"/>
    <property type="match status" value="1"/>
</dbReference>
<evidence type="ECO:0000256" key="2">
    <source>
        <dbReference type="RuleBase" id="RU000363"/>
    </source>
</evidence>
<reference evidence="4 5" key="1">
    <citation type="journal article" date="2014" name="Int. J. Syst. Evol. Microbiol.">
        <title>Complete genome sequence of Corynebacterium casei LMG S-19264T (=DSM 44701T), isolated from a smear-ripened cheese.</title>
        <authorList>
            <consortium name="US DOE Joint Genome Institute (JGI-PGF)"/>
            <person name="Walter F."/>
            <person name="Albersmeier A."/>
            <person name="Kalinowski J."/>
            <person name="Ruckert C."/>
        </authorList>
    </citation>
    <scope>NUCLEOTIDE SEQUENCE [LARGE SCALE GENOMIC DNA]</scope>
    <source>
        <strain evidence="4 5">CGMCC 1.15358</strain>
    </source>
</reference>
<organism evidence="4 5">
    <name type="scientific">Croceicoccus pelagius</name>
    <dbReference type="NCBI Taxonomy" id="1703341"/>
    <lineage>
        <taxon>Bacteria</taxon>
        <taxon>Pseudomonadati</taxon>
        <taxon>Pseudomonadota</taxon>
        <taxon>Alphaproteobacteria</taxon>
        <taxon>Sphingomonadales</taxon>
        <taxon>Erythrobacteraceae</taxon>
        <taxon>Croceicoccus</taxon>
    </lineage>
</organism>
<dbReference type="InterPro" id="IPR057326">
    <property type="entry name" value="KR_dom"/>
</dbReference>
<dbReference type="AlphaFoldDB" id="A0A917DF22"/>
<evidence type="ECO:0000259" key="3">
    <source>
        <dbReference type="SMART" id="SM00822"/>
    </source>
</evidence>
<comment type="similarity">
    <text evidence="1 2">Belongs to the short-chain dehydrogenases/reductases (SDR) family.</text>
</comment>
<dbReference type="Gene3D" id="3.40.50.720">
    <property type="entry name" value="NAD(P)-binding Rossmann-like Domain"/>
    <property type="match status" value="1"/>
</dbReference>
<dbReference type="InterPro" id="IPR002347">
    <property type="entry name" value="SDR_fam"/>
</dbReference>
<dbReference type="InterPro" id="IPR020904">
    <property type="entry name" value="Sc_DH/Rdtase_CS"/>
</dbReference>
<dbReference type="Proteomes" id="UP000598997">
    <property type="component" value="Unassembled WGS sequence"/>
</dbReference>
<dbReference type="RefSeq" id="WP_342341731.1">
    <property type="nucleotide sequence ID" value="NZ_LYWY01000039.1"/>
</dbReference>
<dbReference type="GO" id="GO:0030497">
    <property type="term" value="P:fatty acid elongation"/>
    <property type="evidence" value="ECO:0007669"/>
    <property type="project" value="TreeGrafter"/>
</dbReference>
<dbReference type="EMBL" id="BMIO01000001">
    <property type="protein sequence ID" value="GGD32578.1"/>
    <property type="molecule type" value="Genomic_DNA"/>
</dbReference>
<accession>A0A917DF22</accession>
<name>A0A917DF22_9SPHN</name>
<dbReference type="FunFam" id="3.40.50.720:FF:000084">
    <property type="entry name" value="Short-chain dehydrogenase reductase"/>
    <property type="match status" value="1"/>
</dbReference>
<dbReference type="SMART" id="SM00822">
    <property type="entry name" value="PKS_KR"/>
    <property type="match status" value="1"/>
</dbReference>